<evidence type="ECO:0000256" key="7">
    <source>
        <dbReference type="ARBA" id="ARBA00022840"/>
    </source>
</evidence>
<dbReference type="PANTHER" id="PTHR43297:SF14">
    <property type="entry name" value="ATPASE AAA-TYPE CORE DOMAIN-CONTAINING PROTEIN"/>
    <property type="match status" value="1"/>
</dbReference>
<keyword evidence="12" id="KW-1185">Reference proteome</keyword>
<dbReference type="PROSITE" id="PS00211">
    <property type="entry name" value="ABC_TRANSPORTER_1"/>
    <property type="match status" value="1"/>
</dbReference>
<keyword evidence="9" id="KW-0472">Membrane</keyword>
<protein>
    <submittedName>
        <fullName evidence="11">ATP-binding cassette domain-containing protein</fullName>
    </submittedName>
</protein>
<dbReference type="RefSeq" id="WP_406721737.1">
    <property type="nucleotide sequence ID" value="NZ_CP135446.1"/>
</dbReference>
<comment type="similarity">
    <text evidence="2">Belongs to the ABC transporter superfamily.</text>
</comment>
<evidence type="ECO:0000256" key="1">
    <source>
        <dbReference type="ARBA" id="ARBA00004417"/>
    </source>
</evidence>
<keyword evidence="6" id="KW-0547">Nucleotide-binding</keyword>
<evidence type="ECO:0000256" key="9">
    <source>
        <dbReference type="ARBA" id="ARBA00023136"/>
    </source>
</evidence>
<dbReference type="SMART" id="SM00382">
    <property type="entry name" value="AAA"/>
    <property type="match status" value="1"/>
</dbReference>
<accession>A0ABZ1E7T5</accession>
<dbReference type="PANTHER" id="PTHR43297">
    <property type="entry name" value="OLIGOPEPTIDE TRANSPORT ATP-BINDING PROTEIN APPD"/>
    <property type="match status" value="1"/>
</dbReference>
<dbReference type="Proteomes" id="UP001623290">
    <property type="component" value="Plasmid unnamed3"/>
</dbReference>
<evidence type="ECO:0000259" key="10">
    <source>
        <dbReference type="PROSITE" id="PS50893"/>
    </source>
</evidence>
<name>A0ABZ1E7T5_9RHOB</name>
<keyword evidence="11" id="KW-0614">Plasmid</keyword>
<comment type="subcellular location">
    <subcellularLocation>
        <location evidence="1">Cell inner membrane</location>
        <topology evidence="1">Peripheral membrane protein</topology>
    </subcellularLocation>
</comment>
<feature type="domain" description="ABC transporter" evidence="10">
    <location>
        <begin position="21"/>
        <end position="270"/>
    </location>
</feature>
<evidence type="ECO:0000256" key="4">
    <source>
        <dbReference type="ARBA" id="ARBA00022475"/>
    </source>
</evidence>
<evidence type="ECO:0000256" key="8">
    <source>
        <dbReference type="ARBA" id="ARBA00022967"/>
    </source>
</evidence>
<gene>
    <name evidence="11" type="ORF">RPE78_17835</name>
</gene>
<dbReference type="Gene3D" id="3.40.50.300">
    <property type="entry name" value="P-loop containing nucleotide triphosphate hydrolases"/>
    <property type="match status" value="1"/>
</dbReference>
<dbReference type="SUPFAM" id="SSF52540">
    <property type="entry name" value="P-loop containing nucleoside triphosphate hydrolases"/>
    <property type="match status" value="1"/>
</dbReference>
<dbReference type="InterPro" id="IPR003593">
    <property type="entry name" value="AAA+_ATPase"/>
</dbReference>
<keyword evidence="3" id="KW-0813">Transport</keyword>
<geneLocation type="plasmid" evidence="11 12">
    <name>unnamed3</name>
</geneLocation>
<dbReference type="PROSITE" id="PS50893">
    <property type="entry name" value="ABC_TRANSPORTER_2"/>
    <property type="match status" value="1"/>
</dbReference>
<keyword evidence="8" id="KW-1278">Translocase</keyword>
<proteinExistence type="inferred from homology"/>
<evidence type="ECO:0000313" key="12">
    <source>
        <dbReference type="Proteomes" id="UP001623290"/>
    </source>
</evidence>
<keyword evidence="4" id="KW-1003">Cell membrane</keyword>
<evidence type="ECO:0000313" key="11">
    <source>
        <dbReference type="EMBL" id="WRY35941.1"/>
    </source>
</evidence>
<dbReference type="InterPro" id="IPR003439">
    <property type="entry name" value="ABC_transporter-like_ATP-bd"/>
</dbReference>
<dbReference type="InterPro" id="IPR027417">
    <property type="entry name" value="P-loop_NTPase"/>
</dbReference>
<dbReference type="InterPro" id="IPR050388">
    <property type="entry name" value="ABC_Ni/Peptide_Import"/>
</dbReference>
<keyword evidence="5" id="KW-0997">Cell inner membrane</keyword>
<evidence type="ECO:0000256" key="3">
    <source>
        <dbReference type="ARBA" id="ARBA00022448"/>
    </source>
</evidence>
<sequence length="285" mass="30111">MPLAPPPLDPPPPDPMPPDVLCLSDLHLTLRHQPVLNGLDLRMRAGQRIALLGLSGSGKSMTARAALGLLPEGARLTGGIHVAGQEVTHAPVLARPLQARPAMVMQDTLAALNPLATIGYQIEQPLRRQARAQGPRPCRRRIRAAALDLLARVGLEGGGALLSRCPPELSGGQRQRVCLAMALAARARVIIADEPTSALDVVTQAQILTLLRAICQGPQGPALLFITHDLHAAAHLCDEARVIAGGRIVEAAPMRALLSHPRHPASQALIASARQCGIACERLFA</sequence>
<evidence type="ECO:0000256" key="2">
    <source>
        <dbReference type="ARBA" id="ARBA00005417"/>
    </source>
</evidence>
<keyword evidence="7 11" id="KW-0067">ATP-binding</keyword>
<dbReference type="Pfam" id="PF00005">
    <property type="entry name" value="ABC_tran"/>
    <property type="match status" value="1"/>
</dbReference>
<reference evidence="11 12" key="1">
    <citation type="submission" date="2023-09" db="EMBL/GenBank/DDBJ databases">
        <title>Thioclava shenzhenensis sp. nov., a multidrug resistant bacteria-antagonizing species isolated from coastal seawater.</title>
        <authorList>
            <person name="Long M."/>
        </authorList>
    </citation>
    <scope>NUCLEOTIDE SEQUENCE [LARGE SCALE GENOMIC DNA]</scope>
    <source>
        <strain evidence="11 12">FTW29</strain>
        <plasmid evidence="11 12">unnamed3</plasmid>
    </source>
</reference>
<evidence type="ECO:0000256" key="6">
    <source>
        <dbReference type="ARBA" id="ARBA00022741"/>
    </source>
</evidence>
<organism evidence="11 12">
    <name type="scientific">Thioclava litoralis</name>
    <dbReference type="NCBI Taxonomy" id="3076557"/>
    <lineage>
        <taxon>Bacteria</taxon>
        <taxon>Pseudomonadati</taxon>
        <taxon>Pseudomonadota</taxon>
        <taxon>Alphaproteobacteria</taxon>
        <taxon>Rhodobacterales</taxon>
        <taxon>Paracoccaceae</taxon>
        <taxon>Thioclava</taxon>
    </lineage>
</organism>
<dbReference type="EMBL" id="CP135446">
    <property type="protein sequence ID" value="WRY35941.1"/>
    <property type="molecule type" value="Genomic_DNA"/>
</dbReference>
<evidence type="ECO:0000256" key="5">
    <source>
        <dbReference type="ARBA" id="ARBA00022519"/>
    </source>
</evidence>
<dbReference type="InterPro" id="IPR017871">
    <property type="entry name" value="ABC_transporter-like_CS"/>
</dbReference>
<dbReference type="GO" id="GO:0005524">
    <property type="term" value="F:ATP binding"/>
    <property type="evidence" value="ECO:0007669"/>
    <property type="project" value="UniProtKB-KW"/>
</dbReference>